<evidence type="ECO:0000256" key="1">
    <source>
        <dbReference type="ARBA" id="ARBA00022679"/>
    </source>
</evidence>
<evidence type="ECO:0000313" key="7">
    <source>
        <dbReference type="Proteomes" id="UP000652761"/>
    </source>
</evidence>
<evidence type="ECO:0000256" key="3">
    <source>
        <dbReference type="ARBA" id="ARBA00022777"/>
    </source>
</evidence>
<keyword evidence="4" id="KW-0067">ATP-binding</keyword>
<dbReference type="GO" id="GO:0005524">
    <property type="term" value="F:ATP binding"/>
    <property type="evidence" value="ECO:0007669"/>
    <property type="project" value="UniProtKB-KW"/>
</dbReference>
<dbReference type="EMBL" id="NMUH01001946">
    <property type="protein sequence ID" value="MQL96688.1"/>
    <property type="molecule type" value="Genomic_DNA"/>
</dbReference>
<dbReference type="Proteomes" id="UP000652761">
    <property type="component" value="Unassembled WGS sequence"/>
</dbReference>
<protein>
    <recommendedName>
        <fullName evidence="5">DAGKc domain-containing protein</fullName>
    </recommendedName>
</protein>
<comment type="caution">
    <text evidence="6">The sequence shown here is derived from an EMBL/GenBank/DDBJ whole genome shotgun (WGS) entry which is preliminary data.</text>
</comment>
<organism evidence="6 7">
    <name type="scientific">Colocasia esculenta</name>
    <name type="common">Wild taro</name>
    <name type="synonym">Arum esculentum</name>
    <dbReference type="NCBI Taxonomy" id="4460"/>
    <lineage>
        <taxon>Eukaryota</taxon>
        <taxon>Viridiplantae</taxon>
        <taxon>Streptophyta</taxon>
        <taxon>Embryophyta</taxon>
        <taxon>Tracheophyta</taxon>
        <taxon>Spermatophyta</taxon>
        <taxon>Magnoliopsida</taxon>
        <taxon>Liliopsida</taxon>
        <taxon>Araceae</taxon>
        <taxon>Aroideae</taxon>
        <taxon>Colocasieae</taxon>
        <taxon>Colocasia</taxon>
    </lineage>
</organism>
<dbReference type="InterPro" id="IPR016064">
    <property type="entry name" value="NAD/diacylglycerol_kinase_sf"/>
</dbReference>
<dbReference type="SUPFAM" id="SSF111331">
    <property type="entry name" value="NAD kinase/diacylglycerol kinase-like"/>
    <property type="match status" value="2"/>
</dbReference>
<reference evidence="6" key="1">
    <citation type="submission" date="2017-07" db="EMBL/GenBank/DDBJ databases">
        <title>Taro Niue Genome Assembly and Annotation.</title>
        <authorList>
            <person name="Atibalentja N."/>
            <person name="Keating K."/>
            <person name="Fields C.J."/>
        </authorList>
    </citation>
    <scope>NUCLEOTIDE SEQUENCE</scope>
    <source>
        <strain evidence="6">Niue_2</strain>
        <tissue evidence="6">Leaf</tissue>
    </source>
</reference>
<dbReference type="Pfam" id="PF00781">
    <property type="entry name" value="DAGK_cat"/>
    <property type="match status" value="1"/>
</dbReference>
<dbReference type="GO" id="GO:0016020">
    <property type="term" value="C:membrane"/>
    <property type="evidence" value="ECO:0007669"/>
    <property type="project" value="TreeGrafter"/>
</dbReference>
<dbReference type="InterPro" id="IPR050187">
    <property type="entry name" value="Lipid_Phosphate_FormReg"/>
</dbReference>
<dbReference type="Gene3D" id="2.60.200.40">
    <property type="match status" value="1"/>
</dbReference>
<dbReference type="GO" id="GO:0001727">
    <property type="term" value="F:lipid kinase activity"/>
    <property type="evidence" value="ECO:0007669"/>
    <property type="project" value="TreeGrafter"/>
</dbReference>
<dbReference type="Gene3D" id="3.40.50.10330">
    <property type="entry name" value="Probable inorganic polyphosphate/atp-NAD kinase, domain 1"/>
    <property type="match status" value="1"/>
</dbReference>
<keyword evidence="3" id="KW-0418">Kinase</keyword>
<dbReference type="PANTHER" id="PTHR12358:SF31">
    <property type="entry name" value="ACYLGLYCEROL KINASE, MITOCHONDRIAL"/>
    <property type="match status" value="1"/>
</dbReference>
<keyword evidence="7" id="KW-1185">Reference proteome</keyword>
<keyword evidence="2" id="KW-0547">Nucleotide-binding</keyword>
<name>A0A843VJN5_COLES</name>
<dbReference type="GO" id="GO:0046512">
    <property type="term" value="P:sphingosine biosynthetic process"/>
    <property type="evidence" value="ECO:0007669"/>
    <property type="project" value="TreeGrafter"/>
</dbReference>
<keyword evidence="1" id="KW-0808">Transferase</keyword>
<evidence type="ECO:0000259" key="5">
    <source>
        <dbReference type="PROSITE" id="PS50146"/>
    </source>
</evidence>
<dbReference type="PANTHER" id="PTHR12358">
    <property type="entry name" value="SPHINGOSINE KINASE"/>
    <property type="match status" value="1"/>
</dbReference>
<dbReference type="InterPro" id="IPR045540">
    <property type="entry name" value="YegS/DAGK_C"/>
</dbReference>
<dbReference type="Pfam" id="PF19279">
    <property type="entry name" value="YegS_C"/>
    <property type="match status" value="1"/>
</dbReference>
<dbReference type="OrthoDB" id="660434at2759"/>
<evidence type="ECO:0000313" key="6">
    <source>
        <dbReference type="EMBL" id="MQL96688.1"/>
    </source>
</evidence>
<dbReference type="AlphaFoldDB" id="A0A843VJN5"/>
<accession>A0A843VJN5</accession>
<dbReference type="PROSITE" id="PS50146">
    <property type="entry name" value="DAGK"/>
    <property type="match status" value="1"/>
</dbReference>
<gene>
    <name evidence="6" type="ORF">Taro_029368</name>
</gene>
<sequence>MGAASESPAPVLETMAERIRVNGAPAEVTLTAPAEGGGGWIRWREAEGAGREGCLSVDEDLLGVERRGRSVRVRAFVEAEARTGGVVFGCGGHVKEAGGSGGGRVMKDFMLEAPTDEAAEAWAEALQQCMNSLGRPKRLLILVNPFGGKKCAQRIFRNEVKPVLDAAGIDYVMQETEYRLHAQEIANKLDLMKYDGIVCVSGDGILGEVSNCFNIQVSAFIGISLLPPKCYRNGSKSLINEPTEVRSLAVILQEQHEKMGMYPRFGFATSWLFSCLYLGAKELACPVYLFLVFHAGHKQSLDVSSVKQGNTVFFSVLMLSWGFIADVDIESEKYRWMGSSRLDFYALLRVINLRKYHGRVYFVPAPGYESYGEPTEKIGGCNENTNINALCEGNIIPLEHHGYRGPVVCFKNSQWRCIEGPFVSVWLHNVPWASNDTMAAPEAKFSDGFVDVVLIKDCPKSALLGLLSKANDGSHVKSPYVIYLKVRAFRLEPGQRVNNPSKGGIIDSDGEVIARGRGTYRCREKGDRMAYGPPLEMTVDKGLATLFSPR</sequence>
<evidence type="ECO:0000256" key="2">
    <source>
        <dbReference type="ARBA" id="ARBA00022741"/>
    </source>
</evidence>
<evidence type="ECO:0000256" key="4">
    <source>
        <dbReference type="ARBA" id="ARBA00022840"/>
    </source>
</evidence>
<dbReference type="InterPro" id="IPR017438">
    <property type="entry name" value="ATP-NAD_kinase_N"/>
</dbReference>
<feature type="domain" description="DAGKc" evidence="5">
    <location>
        <begin position="134"/>
        <end position="211"/>
    </location>
</feature>
<dbReference type="GO" id="GO:0005737">
    <property type="term" value="C:cytoplasm"/>
    <property type="evidence" value="ECO:0007669"/>
    <property type="project" value="TreeGrafter"/>
</dbReference>
<dbReference type="InterPro" id="IPR001206">
    <property type="entry name" value="Diacylglycerol_kinase_cat_dom"/>
</dbReference>
<proteinExistence type="predicted"/>